<gene>
    <name evidence="3" type="ORF">ACFPEL_29515</name>
</gene>
<dbReference type="EMBL" id="JBHSIM010000068">
    <property type="protein sequence ID" value="MFC4836573.1"/>
    <property type="molecule type" value="Genomic_DNA"/>
</dbReference>
<dbReference type="InterPro" id="IPR030389">
    <property type="entry name" value="G_FEOB_dom"/>
</dbReference>
<dbReference type="PANTHER" id="PTHR43185">
    <property type="entry name" value="FERROUS IRON TRANSPORT PROTEIN B"/>
    <property type="match status" value="1"/>
</dbReference>
<dbReference type="SUPFAM" id="SSF52540">
    <property type="entry name" value="P-loop containing nucleoside triphosphate hydrolases"/>
    <property type="match status" value="1"/>
</dbReference>
<dbReference type="RefSeq" id="WP_274191113.1">
    <property type="nucleotide sequence ID" value="NZ_BAABHN010000068.1"/>
</dbReference>
<dbReference type="Gene3D" id="3.40.50.300">
    <property type="entry name" value="P-loop containing nucleotide triphosphate hydrolases"/>
    <property type="match status" value="1"/>
</dbReference>
<proteinExistence type="predicted"/>
<name>A0ABV9RRW9_9PSEU</name>
<sequence>MRGPGGGTEDLPTPRPGPSQDTHDSHDAAPGCASCALSTGGARLARLGLAPGRHDHVVALAGNPNTGKSTVFNALTGLRQHVGNWSGKTVARAEGGFTYGGARYRLVDLPGTYSLLSTSADEDVARDALLFGQPDVVVVVVDATRLERNLPLVLQIRQITGRVVVALNLVDEARRHGLTVDARHLTRELGVPVVPMAARRNEGIPDLLAAIAQVAGTEDAPAPLRLVHKDPALEEAVTELAGRVAGRFPGVPNARWVALRLLEGDPGIEAAVRDGTLGELATPATPVERAG</sequence>
<dbReference type="Pfam" id="PF17910">
    <property type="entry name" value="FeoB_Cyto"/>
    <property type="match status" value="1"/>
</dbReference>
<dbReference type="Proteomes" id="UP001595909">
    <property type="component" value="Unassembled WGS sequence"/>
</dbReference>
<feature type="region of interest" description="Disordered" evidence="1">
    <location>
        <begin position="1"/>
        <end position="29"/>
    </location>
</feature>
<dbReference type="Pfam" id="PF02421">
    <property type="entry name" value="FeoB_N"/>
    <property type="match status" value="1"/>
</dbReference>
<reference evidence="4" key="1">
    <citation type="journal article" date="2019" name="Int. J. Syst. Evol. Microbiol.">
        <title>The Global Catalogue of Microorganisms (GCM) 10K type strain sequencing project: providing services to taxonomists for standard genome sequencing and annotation.</title>
        <authorList>
            <consortium name="The Broad Institute Genomics Platform"/>
            <consortium name="The Broad Institute Genome Sequencing Center for Infectious Disease"/>
            <person name="Wu L."/>
            <person name="Ma J."/>
        </authorList>
    </citation>
    <scope>NUCLEOTIDE SEQUENCE [LARGE SCALE GENOMIC DNA]</scope>
    <source>
        <strain evidence="4">CCUG 50347</strain>
    </source>
</reference>
<organism evidence="3 4">
    <name type="scientific">Actinomycetospora chibensis</name>
    <dbReference type="NCBI Taxonomy" id="663606"/>
    <lineage>
        <taxon>Bacteria</taxon>
        <taxon>Bacillati</taxon>
        <taxon>Actinomycetota</taxon>
        <taxon>Actinomycetes</taxon>
        <taxon>Pseudonocardiales</taxon>
        <taxon>Pseudonocardiaceae</taxon>
        <taxon>Actinomycetospora</taxon>
    </lineage>
</organism>
<evidence type="ECO:0000259" key="2">
    <source>
        <dbReference type="PROSITE" id="PS51711"/>
    </source>
</evidence>
<dbReference type="PROSITE" id="PS51711">
    <property type="entry name" value="G_FEOB"/>
    <property type="match status" value="1"/>
</dbReference>
<dbReference type="InterPro" id="IPR050860">
    <property type="entry name" value="FeoB_GTPase"/>
</dbReference>
<dbReference type="InterPro" id="IPR027417">
    <property type="entry name" value="P-loop_NTPase"/>
</dbReference>
<feature type="domain" description="FeoB-type G" evidence="2">
    <location>
        <begin position="55"/>
        <end position="217"/>
    </location>
</feature>
<dbReference type="PRINTS" id="PR00326">
    <property type="entry name" value="GTP1OBG"/>
</dbReference>
<evidence type="ECO:0000313" key="3">
    <source>
        <dbReference type="EMBL" id="MFC4836573.1"/>
    </source>
</evidence>
<dbReference type="PANTHER" id="PTHR43185:SF1">
    <property type="entry name" value="FE(2+) TRANSPORTER FEOB"/>
    <property type="match status" value="1"/>
</dbReference>
<evidence type="ECO:0000256" key="1">
    <source>
        <dbReference type="SAM" id="MobiDB-lite"/>
    </source>
</evidence>
<dbReference type="InterPro" id="IPR041069">
    <property type="entry name" value="FeoB_Cyto"/>
</dbReference>
<dbReference type="CDD" id="cd01879">
    <property type="entry name" value="FeoB"/>
    <property type="match status" value="1"/>
</dbReference>
<protein>
    <submittedName>
        <fullName evidence="3">FeoB small GTPase domain-containing protein</fullName>
    </submittedName>
</protein>
<accession>A0ABV9RRW9</accession>
<evidence type="ECO:0000313" key="4">
    <source>
        <dbReference type="Proteomes" id="UP001595909"/>
    </source>
</evidence>
<dbReference type="InterPro" id="IPR006073">
    <property type="entry name" value="GTP-bd"/>
</dbReference>
<comment type="caution">
    <text evidence="3">The sequence shown here is derived from an EMBL/GenBank/DDBJ whole genome shotgun (WGS) entry which is preliminary data.</text>
</comment>
<keyword evidence="4" id="KW-1185">Reference proteome</keyword>